<keyword evidence="1" id="KW-0813">Transport</keyword>
<dbReference type="GO" id="GO:0006368">
    <property type="term" value="P:transcription elongation by RNA polymerase II"/>
    <property type="evidence" value="ECO:0007669"/>
    <property type="project" value="UniProtKB-UniRule"/>
</dbReference>
<reference evidence="2 3" key="1">
    <citation type="submission" date="2019-01" db="EMBL/GenBank/DDBJ databases">
        <title>Draft genome sequence of Psathyrella aberdarensis IHI B618.</title>
        <authorList>
            <person name="Buettner E."/>
            <person name="Kellner H."/>
        </authorList>
    </citation>
    <scope>NUCLEOTIDE SEQUENCE [LARGE SCALE GENOMIC DNA]</scope>
    <source>
        <strain evidence="2 3">IHI B618</strain>
    </source>
</reference>
<dbReference type="OrthoDB" id="6221744at2759"/>
<dbReference type="GO" id="GO:0000124">
    <property type="term" value="C:SAGA complex"/>
    <property type="evidence" value="ECO:0007669"/>
    <property type="project" value="UniProtKB-UniRule"/>
</dbReference>
<comment type="caution">
    <text evidence="2">The sequence shown here is derived from an EMBL/GenBank/DDBJ whole genome shotgun (WGS) entry which is preliminary data.</text>
</comment>
<comment type="subunit">
    <text evidence="1">Component of the nuclear pore complex (NPC)-associated TREX-2 complex (transcription and export complex 2), composed of at least SUS1, SAC3, THP1, SEM1, and CDC31. TREX-2 contains 2 SUS1 chains. The TREX-2 complex interacts with the nucleoporin NUP1. Component of the 1.8 MDa SAGA transcription coactivator-HAT complex. SAGA is built of 5 distinct domains with specialized functions. Within the SAGA complex, SUS1, SGF11, SGF73 and UBP8 form an additional subcomplex of SAGA called the DUB module (deubiquitination module). Interacts directly with THP1, SAC3, SGF11, and with the RNA polymerase II.</text>
</comment>
<comment type="function">
    <text evidence="1">Involved in mRNA export coupled transcription activation by association with both the TREX-2 and the SAGA complexes. At the promoters, SAGA is required for recruitment of the basal transcription machinery. It influences RNA polymerase II transcriptional activity through different activities such as TBP interaction and promoter selectivity, interaction with transcription activators, and chromatin modification through histone acetylation and deubiquitination. Within the SAGA complex, participates to a subcomplex required for deubiquitination of H2B and for the maintenance of steady-state H3 methylation levels. The TREX-2 complex functions in docking export-competent ribonucleoprotein particles (mRNPs) to the nuclear entrance of the nuclear pore complex (nuclear basket). TREX-2 participates in mRNA export and accurate chromatin positioning in the nucleus by tethering genes to the nuclear periphery. May also be involved in cytoplasmic mRNA decay by interaction with components of P-bodies.</text>
</comment>
<dbReference type="Pfam" id="PF10163">
    <property type="entry name" value="EnY2"/>
    <property type="match status" value="1"/>
</dbReference>
<keyword evidence="1" id="KW-0509">mRNA transport</keyword>
<name>A0A4V1Q3X0_9AGAR</name>
<dbReference type="GO" id="GO:0005643">
    <property type="term" value="C:nuclear pore"/>
    <property type="evidence" value="ECO:0007669"/>
    <property type="project" value="UniProtKB-UniRule"/>
</dbReference>
<organism evidence="2 3">
    <name type="scientific">Candolleomyces aberdarensis</name>
    <dbReference type="NCBI Taxonomy" id="2316362"/>
    <lineage>
        <taxon>Eukaryota</taxon>
        <taxon>Fungi</taxon>
        <taxon>Dikarya</taxon>
        <taxon>Basidiomycota</taxon>
        <taxon>Agaricomycotina</taxon>
        <taxon>Agaricomycetes</taxon>
        <taxon>Agaricomycetidae</taxon>
        <taxon>Agaricales</taxon>
        <taxon>Agaricineae</taxon>
        <taxon>Psathyrellaceae</taxon>
        <taxon>Candolleomyces</taxon>
    </lineage>
</organism>
<gene>
    <name evidence="1" type="primary">SUS1</name>
    <name evidence="2" type="ORF">EST38_g5804</name>
</gene>
<dbReference type="Proteomes" id="UP000290288">
    <property type="component" value="Unassembled WGS sequence"/>
</dbReference>
<dbReference type="GO" id="GO:0071819">
    <property type="term" value="C:DUBm complex"/>
    <property type="evidence" value="ECO:0007669"/>
    <property type="project" value="UniProtKB-UniRule"/>
</dbReference>
<sequence>MPSQDPQALYAQLRRRLIETGEWDQIRGVLAARLNESGWIDDIKNRSKERAREMDSPSFQALYDEIRPHAHNSIPLAVKKEMNTVIRQHLDKNLAS</sequence>
<keyword evidence="1" id="KW-0811">Translocation</keyword>
<accession>A0A4V1Q3X0</accession>
<dbReference type="PANTHER" id="PTHR12514">
    <property type="entry name" value="ENHANCER OF YELLOW 2 TRANSCRIPTION FACTOR"/>
    <property type="match status" value="1"/>
</dbReference>
<keyword evidence="1" id="KW-0805">Transcription regulation</keyword>
<keyword evidence="1" id="KW-0804">Transcription</keyword>
<dbReference type="GO" id="GO:0006406">
    <property type="term" value="P:mRNA export from nucleus"/>
    <property type="evidence" value="ECO:0007669"/>
    <property type="project" value="UniProtKB-UniRule"/>
</dbReference>
<keyword evidence="1" id="KW-0539">Nucleus</keyword>
<evidence type="ECO:0000313" key="2">
    <source>
        <dbReference type="EMBL" id="RXW20058.1"/>
    </source>
</evidence>
<comment type="similarity">
    <text evidence="1">Belongs to the ENY2 family.</text>
</comment>
<dbReference type="Gene3D" id="1.10.246.140">
    <property type="match status" value="1"/>
</dbReference>
<proteinExistence type="inferred from homology"/>
<keyword evidence="1" id="KW-0963">Cytoplasm</keyword>
<dbReference type="GO" id="GO:0000932">
    <property type="term" value="C:P-body"/>
    <property type="evidence" value="ECO:0007669"/>
    <property type="project" value="UniProtKB-SubCell"/>
</dbReference>
<keyword evidence="1" id="KW-0010">Activator</keyword>
<dbReference type="GO" id="GO:0015031">
    <property type="term" value="P:protein transport"/>
    <property type="evidence" value="ECO:0007669"/>
    <property type="project" value="UniProtKB-KW"/>
</dbReference>
<protein>
    <recommendedName>
        <fullName evidence="1">Transcription and mRNA export factor SUS1</fullName>
    </recommendedName>
</protein>
<dbReference type="GO" id="GO:0003713">
    <property type="term" value="F:transcription coactivator activity"/>
    <property type="evidence" value="ECO:0007669"/>
    <property type="project" value="UniProtKB-UniRule"/>
</dbReference>
<keyword evidence="3" id="KW-1185">Reference proteome</keyword>
<dbReference type="HAMAP" id="MF_03046">
    <property type="entry name" value="ENY2_Sus1"/>
    <property type="match status" value="1"/>
</dbReference>
<dbReference type="AlphaFoldDB" id="A0A4V1Q3X0"/>
<evidence type="ECO:0000256" key="1">
    <source>
        <dbReference type="HAMAP-Rule" id="MF_03046"/>
    </source>
</evidence>
<keyword evidence="1" id="KW-0156">Chromatin regulator</keyword>
<dbReference type="GO" id="GO:0006325">
    <property type="term" value="P:chromatin organization"/>
    <property type="evidence" value="ECO:0007669"/>
    <property type="project" value="UniProtKB-KW"/>
</dbReference>
<comment type="subcellular location">
    <subcellularLocation>
        <location evidence="1">Nucleus</location>
        <location evidence="1">Nucleoplasm</location>
    </subcellularLocation>
    <subcellularLocation>
        <location evidence="1">Cytoplasm</location>
        <location evidence="1">P-body</location>
    </subcellularLocation>
</comment>
<dbReference type="GO" id="GO:0005654">
    <property type="term" value="C:nucleoplasm"/>
    <property type="evidence" value="ECO:0007669"/>
    <property type="project" value="UniProtKB-SubCell"/>
</dbReference>
<dbReference type="GO" id="GO:0070390">
    <property type="term" value="C:transcription export complex 2"/>
    <property type="evidence" value="ECO:0007669"/>
    <property type="project" value="UniProtKB-UniRule"/>
</dbReference>
<dbReference type="InterPro" id="IPR038212">
    <property type="entry name" value="TF_EnY2_sf"/>
</dbReference>
<keyword evidence="1" id="KW-0653">Protein transport</keyword>
<dbReference type="EMBL" id="SDEE01000169">
    <property type="protein sequence ID" value="RXW20058.1"/>
    <property type="molecule type" value="Genomic_DNA"/>
</dbReference>
<dbReference type="STRING" id="2316362.A0A4V1Q3X0"/>
<dbReference type="InterPro" id="IPR018783">
    <property type="entry name" value="TF_ENY2"/>
</dbReference>
<evidence type="ECO:0000313" key="3">
    <source>
        <dbReference type="Proteomes" id="UP000290288"/>
    </source>
</evidence>